<sequence>MAGRERSPLPLSRTCQNCAHAKIKCHRNPALPICDRCDRLGKECTFRQAKRRIQGYRKDHRIEALEAKVNELLNTQSQSSGEHSQSPDASPQFTAKITEDVIDSGLITIDNANALLHTFKTFMTPHFPFVVIPTHMPAEELRLQKPFLFLVLLAASSYDDMPLQRLLGKEVNKYISARIIIGGEVSFELLQGLLVHLAWCQYHSRPRRYSQLLGIAISIIVDLRLDRYPQTLSSWKSAPGLVSEDSPNPRAADGAKSSWGRDVQRAVAGCYYLSSSVAVMLEKLTTFPYSPYIEDTCVSLKEKSEYATDKYLVYIIRLQRVLGNISHQTSGHFNLINPDAAVELHITKLRAELDNFQERLPFPMSENHLLGMLYHTVELYLYQISLLDKHCGPNATRSIPWSPWRQEMLSAGLISAKSLLGFYITMPLGAEKLLNNTELIQIGFALTVSTKLSLVAGSSLVNQQSRNLGTVLDMSGILRECIARLEALVTGHVDAAGDQDVFVHYIKRVQRIQKWYEGSEGVDSNFQHANAQYNTQFSPMAQPMADGVFNTSTIVGLTVPDSVLMDGMYDLQFANFYSDATFDEMMGGWMPDTIGGTY</sequence>
<protein>
    <recommendedName>
        <fullName evidence="7">Zn(2)-C6 fungal-type domain-containing protein</fullName>
    </recommendedName>
</protein>
<keyword evidence="3" id="KW-0805">Transcription regulation</keyword>
<evidence type="ECO:0000256" key="2">
    <source>
        <dbReference type="ARBA" id="ARBA00022723"/>
    </source>
</evidence>
<dbReference type="AlphaFoldDB" id="A0A6A6QN48"/>
<keyword evidence="9" id="KW-1185">Reference proteome</keyword>
<dbReference type="InterPro" id="IPR051089">
    <property type="entry name" value="prtT"/>
</dbReference>
<keyword evidence="4" id="KW-0238">DNA-binding</keyword>
<evidence type="ECO:0000256" key="3">
    <source>
        <dbReference type="ARBA" id="ARBA00023015"/>
    </source>
</evidence>
<dbReference type="PROSITE" id="PS50048">
    <property type="entry name" value="ZN2_CY6_FUNGAL_2"/>
    <property type="match status" value="1"/>
</dbReference>
<feature type="domain" description="Zn(2)-C6 fungal-type" evidence="7">
    <location>
        <begin position="14"/>
        <end position="46"/>
    </location>
</feature>
<dbReference type="PROSITE" id="PS00463">
    <property type="entry name" value="ZN2_CY6_FUNGAL_1"/>
    <property type="match status" value="1"/>
</dbReference>
<evidence type="ECO:0000259" key="7">
    <source>
        <dbReference type="PROSITE" id="PS50048"/>
    </source>
</evidence>
<evidence type="ECO:0000256" key="5">
    <source>
        <dbReference type="ARBA" id="ARBA00023163"/>
    </source>
</evidence>
<dbReference type="GO" id="GO:0008270">
    <property type="term" value="F:zinc ion binding"/>
    <property type="evidence" value="ECO:0007669"/>
    <property type="project" value="InterPro"/>
</dbReference>
<dbReference type="GO" id="GO:0006351">
    <property type="term" value="P:DNA-templated transcription"/>
    <property type="evidence" value="ECO:0007669"/>
    <property type="project" value="InterPro"/>
</dbReference>
<dbReference type="GO" id="GO:0000976">
    <property type="term" value="F:transcription cis-regulatory region binding"/>
    <property type="evidence" value="ECO:0007669"/>
    <property type="project" value="TreeGrafter"/>
</dbReference>
<keyword evidence="2" id="KW-0479">Metal-binding</keyword>
<dbReference type="GO" id="GO:0005634">
    <property type="term" value="C:nucleus"/>
    <property type="evidence" value="ECO:0007669"/>
    <property type="project" value="UniProtKB-SubCell"/>
</dbReference>
<dbReference type="InterPro" id="IPR007219">
    <property type="entry name" value="XnlR_reg_dom"/>
</dbReference>
<gene>
    <name evidence="8" type="ORF">BU16DRAFT_464436</name>
</gene>
<comment type="subcellular location">
    <subcellularLocation>
        <location evidence="1">Nucleus</location>
    </subcellularLocation>
</comment>
<evidence type="ECO:0000256" key="6">
    <source>
        <dbReference type="ARBA" id="ARBA00023242"/>
    </source>
</evidence>
<dbReference type="EMBL" id="MU004191">
    <property type="protein sequence ID" value="KAF2493928.1"/>
    <property type="molecule type" value="Genomic_DNA"/>
</dbReference>
<dbReference type="Gene3D" id="4.10.240.10">
    <property type="entry name" value="Zn(2)-C6 fungal-type DNA-binding domain"/>
    <property type="match status" value="1"/>
</dbReference>
<dbReference type="InterPro" id="IPR001138">
    <property type="entry name" value="Zn2Cys6_DnaBD"/>
</dbReference>
<evidence type="ECO:0000313" key="8">
    <source>
        <dbReference type="EMBL" id="KAF2493928.1"/>
    </source>
</evidence>
<dbReference type="SUPFAM" id="SSF57701">
    <property type="entry name" value="Zn2/Cys6 DNA-binding domain"/>
    <property type="match status" value="1"/>
</dbReference>
<dbReference type="CDD" id="cd12148">
    <property type="entry name" value="fungal_TF_MHR"/>
    <property type="match status" value="1"/>
</dbReference>
<organism evidence="8 9">
    <name type="scientific">Lophium mytilinum</name>
    <dbReference type="NCBI Taxonomy" id="390894"/>
    <lineage>
        <taxon>Eukaryota</taxon>
        <taxon>Fungi</taxon>
        <taxon>Dikarya</taxon>
        <taxon>Ascomycota</taxon>
        <taxon>Pezizomycotina</taxon>
        <taxon>Dothideomycetes</taxon>
        <taxon>Pleosporomycetidae</taxon>
        <taxon>Mytilinidiales</taxon>
        <taxon>Mytilinidiaceae</taxon>
        <taxon>Lophium</taxon>
    </lineage>
</organism>
<reference evidence="8" key="1">
    <citation type="journal article" date="2020" name="Stud. Mycol.">
        <title>101 Dothideomycetes genomes: a test case for predicting lifestyles and emergence of pathogens.</title>
        <authorList>
            <person name="Haridas S."/>
            <person name="Albert R."/>
            <person name="Binder M."/>
            <person name="Bloem J."/>
            <person name="Labutti K."/>
            <person name="Salamov A."/>
            <person name="Andreopoulos B."/>
            <person name="Baker S."/>
            <person name="Barry K."/>
            <person name="Bills G."/>
            <person name="Bluhm B."/>
            <person name="Cannon C."/>
            <person name="Castanera R."/>
            <person name="Culley D."/>
            <person name="Daum C."/>
            <person name="Ezra D."/>
            <person name="Gonzalez J."/>
            <person name="Henrissat B."/>
            <person name="Kuo A."/>
            <person name="Liang C."/>
            <person name="Lipzen A."/>
            <person name="Lutzoni F."/>
            <person name="Magnuson J."/>
            <person name="Mondo S."/>
            <person name="Nolan M."/>
            <person name="Ohm R."/>
            <person name="Pangilinan J."/>
            <person name="Park H.-J."/>
            <person name="Ramirez L."/>
            <person name="Alfaro M."/>
            <person name="Sun H."/>
            <person name="Tritt A."/>
            <person name="Yoshinaga Y."/>
            <person name="Zwiers L.-H."/>
            <person name="Turgeon B."/>
            <person name="Goodwin S."/>
            <person name="Spatafora J."/>
            <person name="Crous P."/>
            <person name="Grigoriev I."/>
        </authorList>
    </citation>
    <scope>NUCLEOTIDE SEQUENCE</scope>
    <source>
        <strain evidence="8">CBS 269.34</strain>
    </source>
</reference>
<proteinExistence type="predicted"/>
<evidence type="ECO:0000256" key="4">
    <source>
        <dbReference type="ARBA" id="ARBA00023125"/>
    </source>
</evidence>
<evidence type="ECO:0000313" key="9">
    <source>
        <dbReference type="Proteomes" id="UP000799750"/>
    </source>
</evidence>
<keyword evidence="5" id="KW-0804">Transcription</keyword>
<dbReference type="Proteomes" id="UP000799750">
    <property type="component" value="Unassembled WGS sequence"/>
</dbReference>
<dbReference type="CDD" id="cd00067">
    <property type="entry name" value="GAL4"/>
    <property type="match status" value="1"/>
</dbReference>
<dbReference type="Pfam" id="PF00172">
    <property type="entry name" value="Zn_clus"/>
    <property type="match status" value="1"/>
</dbReference>
<name>A0A6A6QN48_9PEZI</name>
<dbReference type="PANTHER" id="PTHR31845:SF37">
    <property type="entry name" value="TRANSCRIPTION FACTOR DOMAIN-CONTAINING PROTEIN"/>
    <property type="match status" value="1"/>
</dbReference>
<dbReference type="OrthoDB" id="5226580at2759"/>
<dbReference type="Pfam" id="PF04082">
    <property type="entry name" value="Fungal_trans"/>
    <property type="match status" value="1"/>
</dbReference>
<dbReference type="InterPro" id="IPR036864">
    <property type="entry name" value="Zn2-C6_fun-type_DNA-bd_sf"/>
</dbReference>
<evidence type="ECO:0000256" key="1">
    <source>
        <dbReference type="ARBA" id="ARBA00004123"/>
    </source>
</evidence>
<keyword evidence="6" id="KW-0539">Nucleus</keyword>
<dbReference type="PANTHER" id="PTHR31845">
    <property type="entry name" value="FINGER DOMAIN PROTEIN, PUTATIVE-RELATED"/>
    <property type="match status" value="1"/>
</dbReference>
<dbReference type="GO" id="GO:0000981">
    <property type="term" value="F:DNA-binding transcription factor activity, RNA polymerase II-specific"/>
    <property type="evidence" value="ECO:0007669"/>
    <property type="project" value="InterPro"/>
</dbReference>
<accession>A0A6A6QN48</accession>